<name>A0A0A9BAI6_ARUDO</name>
<proteinExistence type="predicted"/>
<accession>A0A0A9BAI6</accession>
<dbReference type="EMBL" id="GBRH01241568">
    <property type="protein sequence ID" value="JAD56327.1"/>
    <property type="molecule type" value="Transcribed_RNA"/>
</dbReference>
<organism evidence="1">
    <name type="scientific">Arundo donax</name>
    <name type="common">Giant reed</name>
    <name type="synonym">Donax arundinaceus</name>
    <dbReference type="NCBI Taxonomy" id="35708"/>
    <lineage>
        <taxon>Eukaryota</taxon>
        <taxon>Viridiplantae</taxon>
        <taxon>Streptophyta</taxon>
        <taxon>Embryophyta</taxon>
        <taxon>Tracheophyta</taxon>
        <taxon>Spermatophyta</taxon>
        <taxon>Magnoliopsida</taxon>
        <taxon>Liliopsida</taxon>
        <taxon>Poales</taxon>
        <taxon>Poaceae</taxon>
        <taxon>PACMAD clade</taxon>
        <taxon>Arundinoideae</taxon>
        <taxon>Arundineae</taxon>
        <taxon>Arundo</taxon>
    </lineage>
</organism>
<protein>
    <submittedName>
        <fullName evidence="1">Uncharacterized protein</fullName>
    </submittedName>
</protein>
<reference evidence="1" key="1">
    <citation type="submission" date="2014-09" db="EMBL/GenBank/DDBJ databases">
        <authorList>
            <person name="Magalhaes I.L.F."/>
            <person name="Oliveira U."/>
            <person name="Santos F.R."/>
            <person name="Vidigal T.H.D.A."/>
            <person name="Brescovit A.D."/>
            <person name="Santos A.J."/>
        </authorList>
    </citation>
    <scope>NUCLEOTIDE SEQUENCE</scope>
    <source>
        <tissue evidence="1">Shoot tissue taken approximately 20 cm above the soil surface</tissue>
    </source>
</reference>
<reference evidence="1" key="2">
    <citation type="journal article" date="2015" name="Data Brief">
        <title>Shoot transcriptome of the giant reed, Arundo donax.</title>
        <authorList>
            <person name="Barrero R.A."/>
            <person name="Guerrero F.D."/>
            <person name="Moolhuijzen P."/>
            <person name="Goolsby J.A."/>
            <person name="Tidwell J."/>
            <person name="Bellgard S.E."/>
            <person name="Bellgard M.I."/>
        </authorList>
    </citation>
    <scope>NUCLEOTIDE SEQUENCE</scope>
    <source>
        <tissue evidence="1">Shoot tissue taken approximately 20 cm above the soil surface</tissue>
    </source>
</reference>
<sequence length="29" mass="3263">MANEGSTVARKYFGQVLHIIISWANIKTN</sequence>
<evidence type="ECO:0000313" key="1">
    <source>
        <dbReference type="EMBL" id="JAD56327.1"/>
    </source>
</evidence>
<dbReference type="AlphaFoldDB" id="A0A0A9BAI6"/>